<evidence type="ECO:0008006" key="3">
    <source>
        <dbReference type="Google" id="ProtNLM"/>
    </source>
</evidence>
<reference evidence="1" key="2">
    <citation type="submission" date="2022-01" db="EMBL/GenBank/DDBJ databases">
        <authorList>
            <person name="Yamashiro T."/>
            <person name="Shiraishi A."/>
            <person name="Satake H."/>
            <person name="Nakayama K."/>
        </authorList>
    </citation>
    <scope>NUCLEOTIDE SEQUENCE</scope>
</reference>
<reference evidence="1" key="1">
    <citation type="journal article" date="2022" name="Int. J. Mol. Sci.">
        <title>Draft Genome of Tanacetum Coccineum: Genomic Comparison of Closely Related Tanacetum-Family Plants.</title>
        <authorList>
            <person name="Yamashiro T."/>
            <person name="Shiraishi A."/>
            <person name="Nakayama K."/>
            <person name="Satake H."/>
        </authorList>
    </citation>
    <scope>NUCLEOTIDE SEQUENCE</scope>
</reference>
<organism evidence="1 2">
    <name type="scientific">Tanacetum coccineum</name>
    <dbReference type="NCBI Taxonomy" id="301880"/>
    <lineage>
        <taxon>Eukaryota</taxon>
        <taxon>Viridiplantae</taxon>
        <taxon>Streptophyta</taxon>
        <taxon>Embryophyta</taxon>
        <taxon>Tracheophyta</taxon>
        <taxon>Spermatophyta</taxon>
        <taxon>Magnoliopsida</taxon>
        <taxon>eudicotyledons</taxon>
        <taxon>Gunneridae</taxon>
        <taxon>Pentapetalae</taxon>
        <taxon>asterids</taxon>
        <taxon>campanulids</taxon>
        <taxon>Asterales</taxon>
        <taxon>Asteraceae</taxon>
        <taxon>Asteroideae</taxon>
        <taxon>Anthemideae</taxon>
        <taxon>Anthemidinae</taxon>
        <taxon>Tanacetum</taxon>
    </lineage>
</organism>
<dbReference type="Proteomes" id="UP001151760">
    <property type="component" value="Unassembled WGS sequence"/>
</dbReference>
<proteinExistence type="predicted"/>
<gene>
    <name evidence="1" type="ORF">Tco_0953577</name>
</gene>
<sequence length="162" mass="18398">MSVRLVLDRSFQYPVEEPSFLPVIISSQLSKEKKNKLVSILKKHKDAFAWKTTDIPGVRGGMPFGLCYASATFQWVHVAVIHDELMKKRKKNQVDVIHVDFVKVGKSKDRKGTENVAADHLSRIENNESNNDSEVDDNFPGETLMEINSKDEPCRLCKLLGR</sequence>
<dbReference type="EMBL" id="BQNB010015850">
    <property type="protein sequence ID" value="GJT44862.1"/>
    <property type="molecule type" value="Genomic_DNA"/>
</dbReference>
<evidence type="ECO:0000313" key="1">
    <source>
        <dbReference type="EMBL" id="GJT44862.1"/>
    </source>
</evidence>
<protein>
    <recommendedName>
        <fullName evidence="3">Reverse transcriptase domain-containing protein</fullName>
    </recommendedName>
</protein>
<accession>A0ABQ5E0A6</accession>
<evidence type="ECO:0000313" key="2">
    <source>
        <dbReference type="Proteomes" id="UP001151760"/>
    </source>
</evidence>
<name>A0ABQ5E0A6_9ASTR</name>
<keyword evidence="2" id="KW-1185">Reference proteome</keyword>
<comment type="caution">
    <text evidence="1">The sequence shown here is derived from an EMBL/GenBank/DDBJ whole genome shotgun (WGS) entry which is preliminary data.</text>
</comment>